<protein>
    <submittedName>
        <fullName evidence="3">Uncharacterized protein</fullName>
    </submittedName>
</protein>
<feature type="region of interest" description="Disordered" evidence="1">
    <location>
        <begin position="81"/>
        <end position="121"/>
    </location>
</feature>
<sequence length="121" mass="13904">MKRGIKPSHLWHWTSRKWFESVLNDRFSIKGIDQRDKYEMIKTNFILLTIFGGVMYSYSAFNPQKYITTLIRERSCEPIVKASEAKPPPPVTKPPEQPGPCPPKKQPEIPNCAKNGNRGCD</sequence>
<keyword evidence="2" id="KW-1133">Transmembrane helix</keyword>
<proteinExistence type="predicted"/>
<dbReference type="EMBL" id="CAVLEF010000007">
    <property type="protein sequence ID" value="CAK1545499.1"/>
    <property type="molecule type" value="Genomic_DNA"/>
</dbReference>
<evidence type="ECO:0000256" key="2">
    <source>
        <dbReference type="SAM" id="Phobius"/>
    </source>
</evidence>
<evidence type="ECO:0000313" key="4">
    <source>
        <dbReference type="Proteomes" id="UP001497472"/>
    </source>
</evidence>
<gene>
    <name evidence="3" type="ORF">LNINA_LOCUS5144</name>
</gene>
<name>A0AAV1JBB5_9NEOP</name>
<dbReference type="Proteomes" id="UP001497472">
    <property type="component" value="Unassembled WGS sequence"/>
</dbReference>
<keyword evidence="2" id="KW-0812">Transmembrane</keyword>
<feature type="compositionally biased region" description="Pro residues" evidence="1">
    <location>
        <begin position="86"/>
        <end position="104"/>
    </location>
</feature>
<evidence type="ECO:0000313" key="3">
    <source>
        <dbReference type="EMBL" id="CAK1545499.1"/>
    </source>
</evidence>
<keyword evidence="4" id="KW-1185">Reference proteome</keyword>
<accession>A0AAV1JBB5</accession>
<evidence type="ECO:0000256" key="1">
    <source>
        <dbReference type="SAM" id="MobiDB-lite"/>
    </source>
</evidence>
<dbReference type="AlphaFoldDB" id="A0AAV1JBB5"/>
<comment type="caution">
    <text evidence="3">The sequence shown here is derived from an EMBL/GenBank/DDBJ whole genome shotgun (WGS) entry which is preliminary data.</text>
</comment>
<organism evidence="3 4">
    <name type="scientific">Leptosia nina</name>
    <dbReference type="NCBI Taxonomy" id="320188"/>
    <lineage>
        <taxon>Eukaryota</taxon>
        <taxon>Metazoa</taxon>
        <taxon>Ecdysozoa</taxon>
        <taxon>Arthropoda</taxon>
        <taxon>Hexapoda</taxon>
        <taxon>Insecta</taxon>
        <taxon>Pterygota</taxon>
        <taxon>Neoptera</taxon>
        <taxon>Endopterygota</taxon>
        <taxon>Lepidoptera</taxon>
        <taxon>Glossata</taxon>
        <taxon>Ditrysia</taxon>
        <taxon>Papilionoidea</taxon>
        <taxon>Pieridae</taxon>
        <taxon>Pierinae</taxon>
        <taxon>Leptosia</taxon>
    </lineage>
</organism>
<reference evidence="3 4" key="1">
    <citation type="submission" date="2023-11" db="EMBL/GenBank/DDBJ databases">
        <authorList>
            <person name="Okamura Y."/>
        </authorList>
    </citation>
    <scope>NUCLEOTIDE SEQUENCE [LARGE SCALE GENOMIC DNA]</scope>
</reference>
<keyword evidence="2" id="KW-0472">Membrane</keyword>
<feature type="transmembrane region" description="Helical" evidence="2">
    <location>
        <begin position="44"/>
        <end position="61"/>
    </location>
</feature>